<dbReference type="GO" id="GO:0016020">
    <property type="term" value="C:membrane"/>
    <property type="evidence" value="ECO:0007669"/>
    <property type="project" value="UniProtKB-SubCell"/>
</dbReference>
<evidence type="ECO:0000256" key="6">
    <source>
        <dbReference type="ARBA" id="ARBA00023136"/>
    </source>
</evidence>
<feature type="transmembrane region" description="Helical" evidence="8">
    <location>
        <begin position="275"/>
        <end position="293"/>
    </location>
</feature>
<dbReference type="PANTHER" id="PTHR43731:SF14">
    <property type="entry name" value="PRESENILIN-ASSOCIATED RHOMBOID-LIKE PROTEIN, MITOCHONDRIAL"/>
    <property type="match status" value="1"/>
</dbReference>
<evidence type="ECO:0000256" key="4">
    <source>
        <dbReference type="ARBA" id="ARBA00022801"/>
    </source>
</evidence>
<dbReference type="InterPro" id="IPR035952">
    <property type="entry name" value="Rhomboid-like_sf"/>
</dbReference>
<keyword evidence="3 8" id="KW-0812">Transmembrane</keyword>
<dbReference type="GO" id="GO:0004252">
    <property type="term" value="F:serine-type endopeptidase activity"/>
    <property type="evidence" value="ECO:0007669"/>
    <property type="project" value="InterPro"/>
</dbReference>
<name>A0AAV9IYC7_CYACA</name>
<evidence type="ECO:0000313" key="10">
    <source>
        <dbReference type="EMBL" id="KAK4537136.1"/>
    </source>
</evidence>
<organism evidence="10 11">
    <name type="scientific">Cyanidium caldarium</name>
    <name type="common">Red alga</name>
    <dbReference type="NCBI Taxonomy" id="2771"/>
    <lineage>
        <taxon>Eukaryota</taxon>
        <taxon>Rhodophyta</taxon>
        <taxon>Bangiophyceae</taxon>
        <taxon>Cyanidiales</taxon>
        <taxon>Cyanidiaceae</taxon>
        <taxon>Cyanidium</taxon>
    </lineage>
</organism>
<comment type="caution">
    <text evidence="10">The sequence shown here is derived from an EMBL/GenBank/DDBJ whole genome shotgun (WGS) entry which is preliminary data.</text>
</comment>
<evidence type="ECO:0000313" key="11">
    <source>
        <dbReference type="Proteomes" id="UP001301350"/>
    </source>
</evidence>
<reference evidence="10 11" key="1">
    <citation type="submission" date="2022-07" db="EMBL/GenBank/DDBJ databases">
        <title>Genome-wide signatures of adaptation to extreme environments.</title>
        <authorList>
            <person name="Cho C.H."/>
            <person name="Yoon H.S."/>
        </authorList>
    </citation>
    <scope>NUCLEOTIDE SEQUENCE [LARGE SCALE GENOMIC DNA]</scope>
    <source>
        <strain evidence="10 11">DBV 063 E5</strain>
    </source>
</reference>
<dbReference type="Proteomes" id="UP001301350">
    <property type="component" value="Unassembled WGS sequence"/>
</dbReference>
<protein>
    <recommendedName>
        <fullName evidence="9">Peptidase S54 rhomboid domain-containing protein</fullName>
    </recommendedName>
</protein>
<dbReference type="AlphaFoldDB" id="A0AAV9IYC7"/>
<accession>A0AAV9IYC7</accession>
<dbReference type="InterPro" id="IPR022764">
    <property type="entry name" value="Peptidase_S54_rhomboid_dom"/>
</dbReference>
<proteinExistence type="inferred from homology"/>
<dbReference type="Pfam" id="PF01694">
    <property type="entry name" value="Rhomboid"/>
    <property type="match status" value="1"/>
</dbReference>
<dbReference type="SUPFAM" id="SSF144091">
    <property type="entry name" value="Rhomboid-like"/>
    <property type="match status" value="1"/>
</dbReference>
<evidence type="ECO:0000256" key="8">
    <source>
        <dbReference type="SAM" id="Phobius"/>
    </source>
</evidence>
<evidence type="ECO:0000256" key="3">
    <source>
        <dbReference type="ARBA" id="ARBA00022692"/>
    </source>
</evidence>
<dbReference type="EMBL" id="JANCYW010000011">
    <property type="protein sequence ID" value="KAK4537136.1"/>
    <property type="molecule type" value="Genomic_DNA"/>
</dbReference>
<feature type="transmembrane region" description="Helical" evidence="8">
    <location>
        <begin position="351"/>
        <end position="372"/>
    </location>
</feature>
<sequence length="478" mass="52944">MNRLVGGVGLRRVARAWSTSGVRERQCRGGTDLWTGRRGDFERRPPPPALPAGAQPLAIRQLHIPARVCEFPRRLWRRWGTAAPPPHRLPSVRPVLWASTAAVAVGGAAGLQQLSPEGMKPEEADLPEELHGNLRTTTRHRHQDHSTSSPAPVFGWPLAIIRPGELEENLAALTDYFKELGARIRRASSTREGRTILGLIALNTAVYLGWKLRAGGPQFMWRHFACSLESLYAGRTHTLFTSSISHMGLLHLMGNMFLLANFGMDVCKAIGSSRFLVLYAGGALASSLVSLLYKRVRLSGAVSVGASGSVMAILVMFAMLFPRSSLYVMGVKMTAQEACLLWVLFDVAGVVGRLGYIDFAAHLGGALFGYAYHRYIEERLREERELRRRARRWGLGDRAIDGAAGGSSGGLLGRLDALLEWLQRRRDPKQREAVERVEHRVIREEREAPDGSGDEATSPSSWWSGWWRKWFGRGDSSP</sequence>
<gene>
    <name evidence="10" type="ORF">CDCA_CDCA11G3161</name>
</gene>
<feature type="region of interest" description="Disordered" evidence="7">
    <location>
        <begin position="442"/>
        <end position="462"/>
    </location>
</feature>
<evidence type="ECO:0000256" key="2">
    <source>
        <dbReference type="ARBA" id="ARBA00009045"/>
    </source>
</evidence>
<comment type="subcellular location">
    <subcellularLocation>
        <location evidence="1">Membrane</location>
        <topology evidence="1">Multi-pass membrane protein</topology>
    </subcellularLocation>
</comment>
<feature type="domain" description="Peptidase S54 rhomboid" evidence="9">
    <location>
        <begin position="235"/>
        <end position="375"/>
    </location>
</feature>
<dbReference type="InterPro" id="IPR050925">
    <property type="entry name" value="Rhomboid_protease_S54"/>
</dbReference>
<evidence type="ECO:0000259" key="9">
    <source>
        <dbReference type="Pfam" id="PF01694"/>
    </source>
</evidence>
<keyword evidence="4" id="KW-0378">Hydrolase</keyword>
<dbReference type="Gene3D" id="1.20.1540.10">
    <property type="entry name" value="Rhomboid-like"/>
    <property type="match status" value="1"/>
</dbReference>
<dbReference type="PANTHER" id="PTHR43731">
    <property type="entry name" value="RHOMBOID PROTEASE"/>
    <property type="match status" value="1"/>
</dbReference>
<evidence type="ECO:0000256" key="5">
    <source>
        <dbReference type="ARBA" id="ARBA00022989"/>
    </source>
</evidence>
<comment type="similarity">
    <text evidence="2">Belongs to the peptidase S54 family.</text>
</comment>
<keyword evidence="6 8" id="KW-0472">Membrane</keyword>
<keyword evidence="11" id="KW-1185">Reference proteome</keyword>
<keyword evidence="5 8" id="KW-1133">Transmembrane helix</keyword>
<feature type="transmembrane region" description="Helical" evidence="8">
    <location>
        <begin position="299"/>
        <end position="319"/>
    </location>
</feature>
<evidence type="ECO:0000256" key="7">
    <source>
        <dbReference type="SAM" id="MobiDB-lite"/>
    </source>
</evidence>
<evidence type="ECO:0000256" key="1">
    <source>
        <dbReference type="ARBA" id="ARBA00004141"/>
    </source>
</evidence>